<dbReference type="Pfam" id="PF20172">
    <property type="entry name" value="DUF6538"/>
    <property type="match status" value="1"/>
</dbReference>
<dbReference type="CDD" id="cd01184">
    <property type="entry name" value="INT_C_like_1"/>
    <property type="match status" value="1"/>
</dbReference>
<dbReference type="PROSITE" id="PS51898">
    <property type="entry name" value="TYR_RECOMBINASE"/>
    <property type="match status" value="1"/>
</dbReference>
<evidence type="ECO:0000256" key="1">
    <source>
        <dbReference type="ARBA" id="ARBA00008857"/>
    </source>
</evidence>
<evidence type="ECO:0000256" key="5">
    <source>
        <dbReference type="PROSITE-ProRule" id="PRU01248"/>
    </source>
</evidence>
<keyword evidence="2" id="KW-0229">DNA integration</keyword>
<keyword evidence="9" id="KW-1185">Reference proteome</keyword>
<dbReference type="RefSeq" id="WP_091132510.1">
    <property type="nucleotide sequence ID" value="NZ_FMVJ01000004.1"/>
</dbReference>
<dbReference type="STRING" id="549386.SAMN02927923_01399"/>
<dbReference type="InterPro" id="IPR050090">
    <property type="entry name" value="Tyrosine_recombinase_XerCD"/>
</dbReference>
<dbReference type="GO" id="GO:0006310">
    <property type="term" value="P:DNA recombination"/>
    <property type="evidence" value="ECO:0007669"/>
    <property type="project" value="UniProtKB-KW"/>
</dbReference>
<dbReference type="PANTHER" id="PTHR30349:SF41">
    <property type="entry name" value="INTEGRASE_RECOMBINASE PROTEIN MJ0367-RELATED"/>
    <property type="match status" value="1"/>
</dbReference>
<dbReference type="EMBL" id="FMVJ01000004">
    <property type="protein sequence ID" value="SCY47093.1"/>
    <property type="molecule type" value="Genomic_DNA"/>
</dbReference>
<evidence type="ECO:0000259" key="6">
    <source>
        <dbReference type="PROSITE" id="PS51898"/>
    </source>
</evidence>
<dbReference type="PROSITE" id="PS51900">
    <property type="entry name" value="CB"/>
    <property type="match status" value="1"/>
</dbReference>
<dbReference type="Proteomes" id="UP000199569">
    <property type="component" value="Unassembled WGS sequence"/>
</dbReference>
<dbReference type="SUPFAM" id="SSF56349">
    <property type="entry name" value="DNA breaking-rejoining enzymes"/>
    <property type="match status" value="1"/>
</dbReference>
<organism evidence="8 9">
    <name type="scientific">Microvirga guangxiensis</name>
    <dbReference type="NCBI Taxonomy" id="549386"/>
    <lineage>
        <taxon>Bacteria</taxon>
        <taxon>Pseudomonadati</taxon>
        <taxon>Pseudomonadota</taxon>
        <taxon>Alphaproteobacteria</taxon>
        <taxon>Hyphomicrobiales</taxon>
        <taxon>Methylobacteriaceae</taxon>
        <taxon>Microvirga</taxon>
    </lineage>
</organism>
<dbReference type="AlphaFoldDB" id="A0A1G5G6G8"/>
<evidence type="ECO:0000313" key="8">
    <source>
        <dbReference type="EMBL" id="SCY47093.1"/>
    </source>
</evidence>
<accession>A0A1G5G6G8</accession>
<keyword evidence="4" id="KW-0233">DNA recombination</keyword>
<evidence type="ECO:0000259" key="7">
    <source>
        <dbReference type="PROSITE" id="PS51900"/>
    </source>
</evidence>
<evidence type="ECO:0000256" key="4">
    <source>
        <dbReference type="ARBA" id="ARBA00023172"/>
    </source>
</evidence>
<comment type="similarity">
    <text evidence="1">Belongs to the 'phage' integrase family.</text>
</comment>
<reference evidence="8 9" key="1">
    <citation type="submission" date="2016-10" db="EMBL/GenBank/DDBJ databases">
        <authorList>
            <person name="de Groot N.N."/>
        </authorList>
    </citation>
    <scope>NUCLEOTIDE SEQUENCE [LARGE SCALE GENOMIC DNA]</scope>
    <source>
        <strain evidence="8 9">CGMCC 1.7666</strain>
    </source>
</reference>
<dbReference type="InterPro" id="IPR002104">
    <property type="entry name" value="Integrase_catalytic"/>
</dbReference>
<dbReference type="InterPro" id="IPR011010">
    <property type="entry name" value="DNA_brk_join_enz"/>
</dbReference>
<dbReference type="GO" id="GO:0003677">
    <property type="term" value="F:DNA binding"/>
    <property type="evidence" value="ECO:0007669"/>
    <property type="project" value="UniProtKB-UniRule"/>
</dbReference>
<evidence type="ECO:0000256" key="2">
    <source>
        <dbReference type="ARBA" id="ARBA00022908"/>
    </source>
</evidence>
<evidence type="ECO:0000256" key="3">
    <source>
        <dbReference type="ARBA" id="ARBA00023125"/>
    </source>
</evidence>
<feature type="domain" description="Core-binding (CB)" evidence="7">
    <location>
        <begin position="216"/>
        <end position="296"/>
    </location>
</feature>
<dbReference type="PANTHER" id="PTHR30349">
    <property type="entry name" value="PHAGE INTEGRASE-RELATED"/>
    <property type="match status" value="1"/>
</dbReference>
<dbReference type="GO" id="GO:0015074">
    <property type="term" value="P:DNA integration"/>
    <property type="evidence" value="ECO:0007669"/>
    <property type="project" value="UniProtKB-KW"/>
</dbReference>
<evidence type="ECO:0000313" key="9">
    <source>
        <dbReference type="Proteomes" id="UP000199569"/>
    </source>
</evidence>
<dbReference type="InterPro" id="IPR010998">
    <property type="entry name" value="Integrase_recombinase_N"/>
</dbReference>
<dbReference type="InterPro" id="IPR044068">
    <property type="entry name" value="CB"/>
</dbReference>
<name>A0A1G5G6G8_9HYPH</name>
<gene>
    <name evidence="8" type="ORF">SAMN02927923_01399</name>
</gene>
<keyword evidence="3 5" id="KW-0238">DNA-binding</keyword>
<dbReference type="Gene3D" id="1.10.150.130">
    <property type="match status" value="1"/>
</dbReference>
<dbReference type="InterPro" id="IPR046668">
    <property type="entry name" value="DUF6538"/>
</dbReference>
<protein>
    <submittedName>
        <fullName evidence="8">Site-specific recombinase XerD</fullName>
    </submittedName>
</protein>
<sequence length="517" mass="58298">MALSMSRPWKHPKTGIYWLRRGVPDDLRPIIGKREIKLSLKTKDPEKAKQEHLKALVELEEQWKNLRAGSKTLSEREAHELAQAVHDTWLTAFQDNPSQQTSWNTDIGGDLWKPLSFDLSTPLEVRLIGDPARGAHRAHEFLCREEVAALAQARGLILDEESQERLAKAIGAAIQRACLKLAQFAKGDYGKDAFIPASNTPIIVPSASARVDHKPVSFDDLVKGWSAEKRPAEKTVYEWKRVLKELKAFLKHDDAARMTAQDLVSWKNTLIAANLRPKTIRDAKLAPVRAILRWAVDNHHLKENPAERIVIDVKTKAGERKRSYQDEEAKIVLKAALTETNAVRRWVPWLCAYSGARVSEICQLRAEDIVKVERIDCMKIDPDAGSLKTLSSERIVPLHPAIIESGFLEYVRTVKSGPLFPKLSPDKFGKRGGNGTKVIGRWVRSLDLKDTRISPNHSWRHRFKTLGRRHGLAPDIVDALVGHQRRTVGDGYGEFPVEALLRELKKVPELKLDSSSD</sequence>
<dbReference type="InterPro" id="IPR013762">
    <property type="entry name" value="Integrase-like_cat_sf"/>
</dbReference>
<dbReference type="Gene3D" id="1.10.443.10">
    <property type="entry name" value="Intergrase catalytic core"/>
    <property type="match status" value="1"/>
</dbReference>
<feature type="domain" description="Tyr recombinase" evidence="6">
    <location>
        <begin position="319"/>
        <end position="506"/>
    </location>
</feature>
<dbReference type="OrthoDB" id="9784724at2"/>
<proteinExistence type="inferred from homology"/>